<dbReference type="Gene3D" id="2.40.170.20">
    <property type="entry name" value="TonB-dependent receptor, beta-barrel domain"/>
    <property type="match status" value="1"/>
</dbReference>
<keyword evidence="13 14" id="KW-0998">Cell outer membrane</keyword>
<dbReference type="NCBIfam" id="TIGR01783">
    <property type="entry name" value="TonB-siderophor"/>
    <property type="match status" value="1"/>
</dbReference>
<dbReference type="Pfam" id="PF00593">
    <property type="entry name" value="TonB_dep_Rec_b-barrel"/>
    <property type="match status" value="1"/>
</dbReference>
<keyword evidence="6 14" id="KW-0812">Transmembrane</keyword>
<evidence type="ECO:0000256" key="2">
    <source>
        <dbReference type="ARBA" id="ARBA00009810"/>
    </source>
</evidence>
<dbReference type="InterPro" id="IPR039426">
    <property type="entry name" value="TonB-dep_rcpt-like"/>
</dbReference>
<feature type="domain" description="Secretin/TonB short N-terminal" evidence="17">
    <location>
        <begin position="69"/>
        <end position="120"/>
    </location>
</feature>
<dbReference type="PROSITE" id="PS52016">
    <property type="entry name" value="TONB_DEPENDENT_REC_3"/>
    <property type="match status" value="1"/>
</dbReference>
<dbReference type="InterPro" id="IPR010105">
    <property type="entry name" value="TonB_sidphr_rcpt"/>
</dbReference>
<evidence type="ECO:0000256" key="7">
    <source>
        <dbReference type="ARBA" id="ARBA00022729"/>
    </source>
</evidence>
<keyword evidence="7" id="KW-0732">Signal</keyword>
<evidence type="ECO:0000256" key="12">
    <source>
        <dbReference type="ARBA" id="ARBA00023170"/>
    </source>
</evidence>
<evidence type="ECO:0000259" key="17">
    <source>
        <dbReference type="SMART" id="SM00965"/>
    </source>
</evidence>
<comment type="similarity">
    <text evidence="2 14 16">Belongs to the TonB-dependent receptor family.</text>
</comment>
<organism evidence="18 19">
    <name type="scientific">Pseudomonas mangiferae</name>
    <dbReference type="NCBI Taxonomy" id="2593654"/>
    <lineage>
        <taxon>Bacteria</taxon>
        <taxon>Pseudomonadati</taxon>
        <taxon>Pseudomonadota</taxon>
        <taxon>Gammaproteobacteria</taxon>
        <taxon>Pseudomonadales</taxon>
        <taxon>Pseudomonadaceae</taxon>
        <taxon>Pseudomonas</taxon>
    </lineage>
</organism>
<protein>
    <submittedName>
        <fullName evidence="18">TonB-dependent receptor</fullName>
    </submittedName>
</protein>
<keyword evidence="8" id="KW-0408">Iron</keyword>
<dbReference type="CDD" id="cd01347">
    <property type="entry name" value="ligand_gated_channel"/>
    <property type="match status" value="1"/>
</dbReference>
<dbReference type="AlphaFoldDB" id="A0A553GYV3"/>
<evidence type="ECO:0000256" key="1">
    <source>
        <dbReference type="ARBA" id="ARBA00004571"/>
    </source>
</evidence>
<feature type="short sequence motif" description="TonB C-terminal box" evidence="15">
    <location>
        <begin position="790"/>
        <end position="807"/>
    </location>
</feature>
<dbReference type="Proteomes" id="UP000315235">
    <property type="component" value="Unassembled WGS sequence"/>
</dbReference>
<evidence type="ECO:0000256" key="16">
    <source>
        <dbReference type="RuleBase" id="RU003357"/>
    </source>
</evidence>
<sequence length="807" mass="86394">MSASSAFSFRFIDAPSLRRAVRRAALAVALVGAGQPLWAAEEPAALRRYEIPAGPLGRTLATYASEAGLSLSFDPALTDGLASAGLNGRYAADEGLRRLLAGSGLQLQARPDGSYTLVRVAARGDVELSALEVTGQSDGAQALPEPLAGGQVARGSRLGVLGNLDVMDAPFSVTSYTAQTLEQQQARSVADVLVANDPSVRIVGGRGDIVDTYAIRGFPVSNADVAMDGLYGMLPYWRVPTEFAERVEVLKGPSALLSGMAPEGSIGGAINVVPKRAADEPLTRVSVDWTEKSQLGTHLDVGRRFGEDKAFGARFNGVYRTGDTAVDHQSREFPLMALALDFRGERLRLSADALYQKESFEGVVRPVLLGSATHLPHAPDSRTRFGLRDSYLDQEDYGLVTRAEYDLTPDITAFAALGGRQSNFETIASNSFLIGNDGALSNLMARQRGDRRTYSGEAGLRGRFDTGALHHDWTLSSNRVFERLGLVYLFTGAESGNLYESSGHTPLPDYSSLDGSIPRTAETDLGGVALSDRISLLDDRLQLTGGLRRQWVSAKSYSASSGERTSSYDEQVWTPLLGVLVRPVDGLSLYANYIQGLSKGDTAPTTAQNAGEMMAPYKTKQYELGAKYELGGLLATVALFQIEKPSAFTDAGNVYRVSGEQRNRGIELGVSGELTEGLRLLAGASYIRPELVKAADRTTEGNDAPGVARRQANLGLDWDAAFLPGLTLGGRVIHTGEAYLDPANRIEAPAWNRLDLTGSYAFKVAGKPLVARANLENALGKDYWSATSGYVTLSQPRTLTLSLSADF</sequence>
<dbReference type="InterPro" id="IPR037066">
    <property type="entry name" value="Plug_dom_sf"/>
</dbReference>
<evidence type="ECO:0000256" key="15">
    <source>
        <dbReference type="PROSITE-ProRule" id="PRU10144"/>
    </source>
</evidence>
<proteinExistence type="inferred from homology"/>
<dbReference type="Pfam" id="PF07660">
    <property type="entry name" value="STN"/>
    <property type="match status" value="1"/>
</dbReference>
<dbReference type="Gene3D" id="2.170.130.10">
    <property type="entry name" value="TonB-dependent receptor, plug domain"/>
    <property type="match status" value="1"/>
</dbReference>
<evidence type="ECO:0000256" key="9">
    <source>
        <dbReference type="ARBA" id="ARBA00023065"/>
    </source>
</evidence>
<dbReference type="Gene3D" id="3.55.50.30">
    <property type="match status" value="1"/>
</dbReference>
<keyword evidence="12 18" id="KW-0675">Receptor</keyword>
<evidence type="ECO:0000256" key="5">
    <source>
        <dbReference type="ARBA" id="ARBA00022496"/>
    </source>
</evidence>
<keyword evidence="19" id="KW-1185">Reference proteome</keyword>
<dbReference type="EMBL" id="VJOY01000007">
    <property type="protein sequence ID" value="TRX74660.1"/>
    <property type="molecule type" value="Genomic_DNA"/>
</dbReference>
<dbReference type="PANTHER" id="PTHR32552">
    <property type="entry name" value="FERRICHROME IRON RECEPTOR-RELATED"/>
    <property type="match status" value="1"/>
</dbReference>
<keyword evidence="9" id="KW-0406">Ion transport</keyword>
<dbReference type="GO" id="GO:0015891">
    <property type="term" value="P:siderophore transport"/>
    <property type="evidence" value="ECO:0007669"/>
    <property type="project" value="InterPro"/>
</dbReference>
<evidence type="ECO:0000256" key="4">
    <source>
        <dbReference type="ARBA" id="ARBA00022452"/>
    </source>
</evidence>
<dbReference type="InterPro" id="IPR000531">
    <property type="entry name" value="Beta-barrel_TonB"/>
</dbReference>
<evidence type="ECO:0000256" key="10">
    <source>
        <dbReference type="ARBA" id="ARBA00023077"/>
    </source>
</evidence>
<dbReference type="RefSeq" id="WP_143488485.1">
    <property type="nucleotide sequence ID" value="NZ_VJOY01000007.1"/>
</dbReference>
<dbReference type="OrthoDB" id="8732650at2"/>
<comment type="caution">
    <text evidence="18">The sequence shown here is derived from an EMBL/GenBank/DDBJ whole genome shotgun (WGS) entry which is preliminary data.</text>
</comment>
<keyword evidence="11 14" id="KW-0472">Membrane</keyword>
<comment type="subcellular location">
    <subcellularLocation>
        <location evidence="1 14">Cell outer membrane</location>
        <topology evidence="1 14">Multi-pass membrane protein</topology>
    </subcellularLocation>
</comment>
<dbReference type="SUPFAM" id="SSF56935">
    <property type="entry name" value="Porins"/>
    <property type="match status" value="1"/>
</dbReference>
<reference evidence="18 19" key="1">
    <citation type="submission" date="2019-07" db="EMBL/GenBank/DDBJ databases">
        <title>Pseudomonas mangiferae sp. nov., isolated from bark of mango tree in Thailand.</title>
        <authorList>
            <person name="Srisuk N."/>
            <person name="Anurat P."/>
        </authorList>
    </citation>
    <scope>NUCLEOTIDE SEQUENCE [LARGE SCALE GENOMIC DNA]</scope>
    <source>
        <strain evidence="18 19">DMKU_BBB3-04</strain>
    </source>
</reference>
<name>A0A553GYV3_9PSED</name>
<dbReference type="InterPro" id="IPR012910">
    <property type="entry name" value="Plug_dom"/>
</dbReference>
<dbReference type="GO" id="GO:0009279">
    <property type="term" value="C:cell outer membrane"/>
    <property type="evidence" value="ECO:0007669"/>
    <property type="project" value="UniProtKB-SubCell"/>
</dbReference>
<evidence type="ECO:0000256" key="8">
    <source>
        <dbReference type="ARBA" id="ARBA00023004"/>
    </source>
</evidence>
<gene>
    <name evidence="18" type="ORF">FM069_11680</name>
</gene>
<evidence type="ECO:0000256" key="14">
    <source>
        <dbReference type="PROSITE-ProRule" id="PRU01360"/>
    </source>
</evidence>
<evidence type="ECO:0000256" key="3">
    <source>
        <dbReference type="ARBA" id="ARBA00022448"/>
    </source>
</evidence>
<evidence type="ECO:0000256" key="11">
    <source>
        <dbReference type="ARBA" id="ARBA00023136"/>
    </source>
</evidence>
<dbReference type="GO" id="GO:0015344">
    <property type="term" value="F:siderophore uptake transmembrane transporter activity"/>
    <property type="evidence" value="ECO:0007669"/>
    <property type="project" value="TreeGrafter"/>
</dbReference>
<evidence type="ECO:0000256" key="6">
    <source>
        <dbReference type="ARBA" id="ARBA00022692"/>
    </source>
</evidence>
<dbReference type="Pfam" id="PF07715">
    <property type="entry name" value="Plug"/>
    <property type="match status" value="1"/>
</dbReference>
<evidence type="ECO:0000256" key="13">
    <source>
        <dbReference type="ARBA" id="ARBA00023237"/>
    </source>
</evidence>
<dbReference type="PANTHER" id="PTHR32552:SF82">
    <property type="entry name" value="FCUA PROTEIN"/>
    <property type="match status" value="1"/>
</dbReference>
<accession>A0A553GYV3</accession>
<keyword evidence="4 14" id="KW-1134">Transmembrane beta strand</keyword>
<dbReference type="InterPro" id="IPR010917">
    <property type="entry name" value="TonB_rcpt_CS"/>
</dbReference>
<dbReference type="GO" id="GO:0038023">
    <property type="term" value="F:signaling receptor activity"/>
    <property type="evidence" value="ECO:0007669"/>
    <property type="project" value="InterPro"/>
</dbReference>
<keyword evidence="3 14" id="KW-0813">Transport</keyword>
<keyword evidence="10 16" id="KW-0798">TonB box</keyword>
<keyword evidence="5" id="KW-0410">Iron transport</keyword>
<dbReference type="SMART" id="SM00965">
    <property type="entry name" value="STN"/>
    <property type="match status" value="1"/>
</dbReference>
<dbReference type="PROSITE" id="PS01156">
    <property type="entry name" value="TONB_DEPENDENT_REC_2"/>
    <property type="match status" value="1"/>
</dbReference>
<dbReference type="InterPro" id="IPR011662">
    <property type="entry name" value="Secretin/TonB_short_N"/>
</dbReference>
<evidence type="ECO:0000313" key="18">
    <source>
        <dbReference type="EMBL" id="TRX74660.1"/>
    </source>
</evidence>
<dbReference type="InterPro" id="IPR036942">
    <property type="entry name" value="Beta-barrel_TonB_sf"/>
</dbReference>
<evidence type="ECO:0000313" key="19">
    <source>
        <dbReference type="Proteomes" id="UP000315235"/>
    </source>
</evidence>